<evidence type="ECO:0000313" key="2">
    <source>
        <dbReference type="EMBL" id="GAK53634.1"/>
    </source>
</evidence>
<dbReference type="PANTHER" id="PTHR41709:SF2">
    <property type="entry name" value="CIRCADIAN CLOCK PROTEIN KAIB2"/>
    <property type="match status" value="1"/>
</dbReference>
<dbReference type="InterPro" id="IPR011649">
    <property type="entry name" value="KaiB_domain"/>
</dbReference>
<evidence type="ECO:0000313" key="3">
    <source>
        <dbReference type="Proteomes" id="UP000030700"/>
    </source>
</evidence>
<dbReference type="AlphaFoldDB" id="A0A0S6W509"/>
<dbReference type="HOGENOM" id="CLU_144073_2_0_0"/>
<dbReference type="GO" id="GO:0048511">
    <property type="term" value="P:rhythmic process"/>
    <property type="evidence" value="ECO:0007669"/>
    <property type="project" value="InterPro"/>
</dbReference>
<dbReference type="EMBL" id="DF820459">
    <property type="protein sequence ID" value="GAK53634.1"/>
    <property type="molecule type" value="Genomic_DNA"/>
</dbReference>
<dbReference type="CDD" id="cd02978">
    <property type="entry name" value="KaiB_like"/>
    <property type="match status" value="1"/>
</dbReference>
<dbReference type="SUPFAM" id="SSF52833">
    <property type="entry name" value="Thioredoxin-like"/>
    <property type="match status" value="1"/>
</dbReference>
<protein>
    <submittedName>
        <fullName evidence="2">Circadian clock protein KaiB</fullName>
    </submittedName>
</protein>
<organism evidence="2">
    <name type="scientific">Candidatus Moduliflexus flocculans</name>
    <dbReference type="NCBI Taxonomy" id="1499966"/>
    <lineage>
        <taxon>Bacteria</taxon>
        <taxon>Candidatus Moduliflexota</taxon>
        <taxon>Candidatus Moduliflexia</taxon>
        <taxon>Candidatus Moduliflexales</taxon>
        <taxon>Candidatus Moduliflexaceae</taxon>
    </lineage>
</organism>
<reference evidence="2" key="1">
    <citation type="journal article" date="2015" name="PeerJ">
        <title>First genomic representation of candidate bacterial phylum KSB3 points to enhanced environmental sensing as a trigger of wastewater bulking.</title>
        <authorList>
            <person name="Sekiguchi Y."/>
            <person name="Ohashi A."/>
            <person name="Parks D.H."/>
            <person name="Yamauchi T."/>
            <person name="Tyson G.W."/>
            <person name="Hugenholtz P."/>
        </authorList>
    </citation>
    <scope>NUCLEOTIDE SEQUENCE [LARGE SCALE GENOMIC DNA]</scope>
</reference>
<dbReference type="SMART" id="SM01248">
    <property type="entry name" value="KaiB"/>
    <property type="match status" value="1"/>
</dbReference>
<name>A0A0S6W509_9BACT</name>
<accession>A0A0S6W509</accession>
<dbReference type="STRING" id="1499966.U14_04900"/>
<dbReference type="Pfam" id="PF07689">
    <property type="entry name" value="KaiB"/>
    <property type="match status" value="1"/>
</dbReference>
<feature type="domain" description="KaiB" evidence="1">
    <location>
        <begin position="7"/>
        <end position="89"/>
    </location>
</feature>
<dbReference type="InterPro" id="IPR039022">
    <property type="entry name" value="KaiB-like"/>
</dbReference>
<dbReference type="Gene3D" id="3.40.30.10">
    <property type="entry name" value="Glutaredoxin"/>
    <property type="match status" value="1"/>
</dbReference>
<dbReference type="Proteomes" id="UP000030700">
    <property type="component" value="Unassembled WGS sequence"/>
</dbReference>
<dbReference type="InterPro" id="IPR036249">
    <property type="entry name" value="Thioredoxin-like_sf"/>
</dbReference>
<gene>
    <name evidence="2" type="ORF">U14_04900</name>
</gene>
<proteinExistence type="predicted"/>
<sequence>MNTYVLTLYIAGQTPRSERAITNLRDICERFFAADEYQMNIVDVLEQPDVAERLRILATPMLVKELPPPARRIIGDLANARQVMAWIEPSLLNQESRETM</sequence>
<dbReference type="PANTHER" id="PTHR41709">
    <property type="entry name" value="KAIB-LIKE PROTEIN 1"/>
    <property type="match status" value="1"/>
</dbReference>
<evidence type="ECO:0000259" key="1">
    <source>
        <dbReference type="SMART" id="SM01248"/>
    </source>
</evidence>
<keyword evidence="3" id="KW-1185">Reference proteome</keyword>